<dbReference type="STRING" id="290397.Adeh_2948"/>
<feature type="region of interest" description="Disordered" evidence="1">
    <location>
        <begin position="1"/>
        <end position="21"/>
    </location>
</feature>
<evidence type="ECO:0000313" key="3">
    <source>
        <dbReference type="Proteomes" id="UP000001935"/>
    </source>
</evidence>
<gene>
    <name evidence="2" type="ordered locus">Adeh_2948</name>
</gene>
<dbReference type="EMBL" id="CP000251">
    <property type="protein sequence ID" value="ABC82718.1"/>
    <property type="molecule type" value="Genomic_DNA"/>
</dbReference>
<dbReference type="HOGENOM" id="CLU_1318703_0_0_7"/>
<evidence type="ECO:0000256" key="1">
    <source>
        <dbReference type="SAM" id="MobiDB-lite"/>
    </source>
</evidence>
<reference evidence="2" key="1">
    <citation type="submission" date="2006-01" db="EMBL/GenBank/DDBJ databases">
        <title>Complete sequence of Anaeromyxobacter dehalogenans 2CP-C.</title>
        <authorList>
            <consortium name="US DOE Joint Genome Institute"/>
            <person name="Copeland A."/>
            <person name="Lucas S."/>
            <person name="Lapidus A."/>
            <person name="Barry K."/>
            <person name="Detter J.C."/>
            <person name="Glavina T."/>
            <person name="Hammon N."/>
            <person name="Israni S."/>
            <person name="Pitluck S."/>
            <person name="Brettin T."/>
            <person name="Bruce D."/>
            <person name="Han C."/>
            <person name="Tapia R."/>
            <person name="Gilna P."/>
            <person name="Kiss H."/>
            <person name="Schmutz J."/>
            <person name="Larimer F."/>
            <person name="Land M."/>
            <person name="Kyrpides N."/>
            <person name="Anderson I."/>
            <person name="Sanford R.A."/>
            <person name="Ritalahti K.M."/>
            <person name="Thomas H.S."/>
            <person name="Kirby J.R."/>
            <person name="Zhulin I.B."/>
            <person name="Loeffler F.E."/>
            <person name="Richardson P."/>
        </authorList>
    </citation>
    <scope>NUCLEOTIDE SEQUENCE</scope>
    <source>
        <strain evidence="2">2CP-C</strain>
    </source>
</reference>
<accession>Q2IDQ7</accession>
<evidence type="ECO:0000313" key="2">
    <source>
        <dbReference type="EMBL" id="ABC82718.1"/>
    </source>
</evidence>
<proteinExistence type="predicted"/>
<feature type="compositionally biased region" description="Basic residues" evidence="1">
    <location>
        <begin position="1"/>
        <end position="19"/>
    </location>
</feature>
<sequence length="233" mass="24434">MARRRRRPQRPGRRGARGRRPWERPAVIAALAALLVAAQPAPPAPVPGPPAEAPAQGRTAPAGLVLELHSDFGLRRFIALEYTTGRRFGLALNDGISAAAGASLLRLAGGRLSTRVTAGFKLQLVRASNGSATFTAFPVELAESLELGPLRLGAGASVLLAPRLRGRGFLEGARIDFGPAPGAVLDAEWLVSRRSRTGIGLRASWHRYDGGGVRRGAPAIGLVVRSELGTGGR</sequence>
<evidence type="ECO:0008006" key="4">
    <source>
        <dbReference type="Google" id="ProtNLM"/>
    </source>
</evidence>
<dbReference type="Proteomes" id="UP000001935">
    <property type="component" value="Chromosome"/>
</dbReference>
<organism evidence="2 3">
    <name type="scientific">Anaeromyxobacter dehalogenans (strain 2CP-C)</name>
    <dbReference type="NCBI Taxonomy" id="290397"/>
    <lineage>
        <taxon>Bacteria</taxon>
        <taxon>Pseudomonadati</taxon>
        <taxon>Myxococcota</taxon>
        <taxon>Myxococcia</taxon>
        <taxon>Myxococcales</taxon>
        <taxon>Cystobacterineae</taxon>
        <taxon>Anaeromyxobacteraceae</taxon>
        <taxon>Anaeromyxobacter</taxon>
    </lineage>
</organism>
<dbReference type="AlphaFoldDB" id="Q2IDQ7"/>
<protein>
    <recommendedName>
        <fullName evidence="4">Outer membrane protein beta-barrel domain-containing protein</fullName>
    </recommendedName>
</protein>
<name>Q2IDQ7_ANADE</name>
<dbReference type="KEGG" id="ade:Adeh_2948"/>